<keyword evidence="1" id="KW-1185">Reference proteome</keyword>
<dbReference type="AlphaFoldDB" id="A0A914M812"/>
<protein>
    <submittedName>
        <fullName evidence="2">Uncharacterized protein</fullName>
    </submittedName>
</protein>
<reference evidence="2" key="1">
    <citation type="submission" date="2022-11" db="UniProtKB">
        <authorList>
            <consortium name="WormBaseParasite"/>
        </authorList>
    </citation>
    <scope>IDENTIFICATION</scope>
</reference>
<proteinExistence type="predicted"/>
<sequence length="204" mass="22378">MRDLLKKSGCQTDVLSCTTRQPISTIAFGNKGSFQSTFENKRNVRAKVICTEEIATEKKGWLRNGVTNNPKLFFFVEEAHCEQTIELNNGLPDGYTCITGCRPDSIKLKAVNGQPSPVDEGPVEKNGCQTDVLSCTTNRPIATIAFGNKGSVQSTIGDKTNRRAIVICAEEISTGKKGWIRVGANNNPSLFFFVEEAHCEQTIE</sequence>
<evidence type="ECO:0000313" key="1">
    <source>
        <dbReference type="Proteomes" id="UP000887563"/>
    </source>
</evidence>
<evidence type="ECO:0000313" key="2">
    <source>
        <dbReference type="WBParaSite" id="Minc3s01323g22780"/>
    </source>
</evidence>
<name>A0A914M812_MELIC</name>
<dbReference type="Proteomes" id="UP000887563">
    <property type="component" value="Unplaced"/>
</dbReference>
<dbReference type="WBParaSite" id="Minc3s01323g22780">
    <property type="protein sequence ID" value="Minc3s01323g22780"/>
    <property type="gene ID" value="Minc3s01323g22780"/>
</dbReference>
<organism evidence="1 2">
    <name type="scientific">Meloidogyne incognita</name>
    <name type="common">Southern root-knot nematode worm</name>
    <name type="synonym">Oxyuris incognita</name>
    <dbReference type="NCBI Taxonomy" id="6306"/>
    <lineage>
        <taxon>Eukaryota</taxon>
        <taxon>Metazoa</taxon>
        <taxon>Ecdysozoa</taxon>
        <taxon>Nematoda</taxon>
        <taxon>Chromadorea</taxon>
        <taxon>Rhabditida</taxon>
        <taxon>Tylenchina</taxon>
        <taxon>Tylenchomorpha</taxon>
        <taxon>Tylenchoidea</taxon>
        <taxon>Meloidogynidae</taxon>
        <taxon>Meloidogyninae</taxon>
        <taxon>Meloidogyne</taxon>
        <taxon>Meloidogyne incognita group</taxon>
    </lineage>
</organism>
<accession>A0A914M812</accession>